<dbReference type="PANTHER" id="PTHR30472">
    <property type="entry name" value="FERRIC ENTEROBACTIN TRANSPORT SYSTEM PERMEASE PROTEIN"/>
    <property type="match status" value="1"/>
</dbReference>
<dbReference type="GO" id="GO:0005886">
    <property type="term" value="C:plasma membrane"/>
    <property type="evidence" value="ECO:0007669"/>
    <property type="project" value="UniProtKB-SubCell"/>
</dbReference>
<evidence type="ECO:0000256" key="2">
    <source>
        <dbReference type="ARBA" id="ARBA00007935"/>
    </source>
</evidence>
<dbReference type="InterPro" id="IPR037294">
    <property type="entry name" value="ABC_BtuC-like"/>
</dbReference>
<feature type="transmembrane region" description="Helical" evidence="8">
    <location>
        <begin position="81"/>
        <end position="104"/>
    </location>
</feature>
<comment type="subcellular location">
    <subcellularLocation>
        <location evidence="1">Cell membrane</location>
        <topology evidence="1">Multi-pass membrane protein</topology>
    </subcellularLocation>
</comment>
<evidence type="ECO:0000256" key="6">
    <source>
        <dbReference type="ARBA" id="ARBA00022989"/>
    </source>
</evidence>
<keyword evidence="7 8" id="KW-0472">Membrane</keyword>
<dbReference type="InterPro" id="IPR000522">
    <property type="entry name" value="ABC_transptr_permease_BtuC"/>
</dbReference>
<keyword evidence="5 8" id="KW-0812">Transmembrane</keyword>
<feature type="transmembrane region" description="Helical" evidence="8">
    <location>
        <begin position="42"/>
        <end position="69"/>
    </location>
</feature>
<evidence type="ECO:0000256" key="5">
    <source>
        <dbReference type="ARBA" id="ARBA00022692"/>
    </source>
</evidence>
<dbReference type="AlphaFoldDB" id="A0A484HAQ1"/>
<dbReference type="Gene3D" id="1.10.3470.10">
    <property type="entry name" value="ABC transporter involved in vitamin B12 uptake, BtuC"/>
    <property type="match status" value="1"/>
</dbReference>
<evidence type="ECO:0000256" key="8">
    <source>
        <dbReference type="SAM" id="Phobius"/>
    </source>
</evidence>
<dbReference type="GO" id="GO:0022857">
    <property type="term" value="F:transmembrane transporter activity"/>
    <property type="evidence" value="ECO:0007669"/>
    <property type="project" value="InterPro"/>
</dbReference>
<keyword evidence="3" id="KW-0813">Transport</keyword>
<gene>
    <name evidence="9" type="ORF">RIEGSTA812A_PEG_325</name>
</gene>
<dbReference type="EMBL" id="LR026963">
    <property type="protein sequence ID" value="VBB68852.1"/>
    <property type="molecule type" value="Genomic_DNA"/>
</dbReference>
<dbReference type="Pfam" id="PF01032">
    <property type="entry name" value="FecCD"/>
    <property type="match status" value="1"/>
</dbReference>
<keyword evidence="4" id="KW-1003">Cell membrane</keyword>
<proteinExistence type="inferred from homology"/>
<protein>
    <submittedName>
        <fullName evidence="9">Vitamin B12 ABC transporter, permease component BtuC</fullName>
    </submittedName>
</protein>
<evidence type="ECO:0000256" key="4">
    <source>
        <dbReference type="ARBA" id="ARBA00022475"/>
    </source>
</evidence>
<accession>A0A484HAQ1</accession>
<feature type="transmembrane region" description="Helical" evidence="8">
    <location>
        <begin position="241"/>
        <end position="260"/>
    </location>
</feature>
<organism evidence="9">
    <name type="scientific">invertebrate metagenome</name>
    <dbReference type="NCBI Taxonomy" id="1711999"/>
    <lineage>
        <taxon>unclassified sequences</taxon>
        <taxon>metagenomes</taxon>
        <taxon>organismal metagenomes</taxon>
    </lineage>
</organism>
<reference evidence="9" key="1">
    <citation type="submission" date="2018-10" db="EMBL/GenBank/DDBJ databases">
        <authorList>
            <person name="Gruber-Vodicka H."/>
            <person name="Jaeckle O."/>
        </authorList>
    </citation>
    <scope>NUCLEOTIDE SEQUENCE</scope>
</reference>
<feature type="transmembrane region" description="Helical" evidence="8">
    <location>
        <begin position="213"/>
        <end position="234"/>
    </location>
</feature>
<evidence type="ECO:0000313" key="9">
    <source>
        <dbReference type="EMBL" id="VBB68852.1"/>
    </source>
</evidence>
<sequence length="271" mass="27413">MIGAALGASGAALQGLLRNPLAEPGLLGTSASAGLGAVLALYYGWAAVFPLALPIAAISTSAVGTLVLLLAAGWRAGSLTLILAGIAVSSLTLALTALAMNLASDPFAMGEMVLWLMGSLKDRSLEDVALAAPFVATGLVLLHGSGRGLDALTLGEDAAASLGIDMLRLRCRVVLGSALAVGAAVAVAGTVGFVGLIVPHLLRPLVRHYPSALLLPSALGGALLVTVADIAVRLIPARNELMLGVLTSLVGTPFFLFLIFKEAPHDRSLCE</sequence>
<feature type="transmembrane region" description="Helical" evidence="8">
    <location>
        <begin position="173"/>
        <end position="201"/>
    </location>
</feature>
<comment type="similarity">
    <text evidence="2">Belongs to the binding-protein-dependent transport system permease family. FecCD subfamily.</text>
</comment>
<dbReference type="PANTHER" id="PTHR30472:SF25">
    <property type="entry name" value="ABC TRANSPORTER PERMEASE PROTEIN MJ0876-RELATED"/>
    <property type="match status" value="1"/>
</dbReference>
<evidence type="ECO:0000256" key="7">
    <source>
        <dbReference type="ARBA" id="ARBA00023136"/>
    </source>
</evidence>
<name>A0A484HAQ1_9ZZZZ</name>
<keyword evidence="6 8" id="KW-1133">Transmembrane helix</keyword>
<dbReference type="SUPFAM" id="SSF81345">
    <property type="entry name" value="ABC transporter involved in vitamin B12 uptake, BtuC"/>
    <property type="match status" value="1"/>
</dbReference>
<dbReference type="CDD" id="cd06550">
    <property type="entry name" value="TM_ABC_iron-siderophores_like"/>
    <property type="match status" value="1"/>
</dbReference>
<evidence type="ECO:0000256" key="3">
    <source>
        <dbReference type="ARBA" id="ARBA00022448"/>
    </source>
</evidence>
<evidence type="ECO:0000256" key="1">
    <source>
        <dbReference type="ARBA" id="ARBA00004651"/>
    </source>
</evidence>
<dbReference type="GO" id="GO:0033214">
    <property type="term" value="P:siderophore-iron import into cell"/>
    <property type="evidence" value="ECO:0007669"/>
    <property type="project" value="TreeGrafter"/>
</dbReference>